<evidence type="ECO:0000313" key="2">
    <source>
        <dbReference type="Proteomes" id="UP000183496"/>
    </source>
</evidence>
<dbReference type="PROSITE" id="PS51257">
    <property type="entry name" value="PROKAR_LIPOPROTEIN"/>
    <property type="match status" value="1"/>
</dbReference>
<accession>A0AAJ5BDG3</accession>
<reference evidence="1 2" key="1">
    <citation type="submission" date="2016-10" db="EMBL/GenBank/DDBJ databases">
        <authorList>
            <person name="Varghese N."/>
            <person name="Submissions S."/>
        </authorList>
    </citation>
    <scope>NUCLEOTIDE SEQUENCE [LARGE SCALE GENOMIC DNA]</scope>
    <source>
        <strain evidence="2">DSM 19823 / KCTC 23066 / CCTCC M 208030 / D25</strain>
    </source>
</reference>
<organism evidence="1 2">
    <name type="scientific">Myroides profundi</name>
    <dbReference type="NCBI Taxonomy" id="480520"/>
    <lineage>
        <taxon>Bacteria</taxon>
        <taxon>Pseudomonadati</taxon>
        <taxon>Bacteroidota</taxon>
        <taxon>Flavobacteriia</taxon>
        <taxon>Flavobacteriales</taxon>
        <taxon>Flavobacteriaceae</taxon>
        <taxon>Myroides</taxon>
    </lineage>
</organism>
<name>A0AAJ5BDG3_MYRPR</name>
<dbReference type="KEGG" id="mpw:MPR_3244"/>
<gene>
    <name evidence="1" type="ORF">SAMN04488089_104111</name>
</gene>
<protein>
    <submittedName>
        <fullName evidence="1">YD repeat-containing protein</fullName>
    </submittedName>
</protein>
<proteinExistence type="predicted"/>
<keyword evidence="2" id="KW-1185">Reference proteome</keyword>
<dbReference type="EMBL" id="FOFY01000004">
    <property type="protein sequence ID" value="SEQ57904.1"/>
    <property type="molecule type" value="Genomic_DNA"/>
</dbReference>
<dbReference type="Proteomes" id="UP000183496">
    <property type="component" value="Unassembled WGS sequence"/>
</dbReference>
<evidence type="ECO:0000313" key="1">
    <source>
        <dbReference type="EMBL" id="SEQ57904.1"/>
    </source>
</evidence>
<dbReference type="AlphaFoldDB" id="A0AAJ5BDG3"/>
<sequence length="266" mass="30325">MKKVKIALFTVILGSIGVSCNSSDNEPYKPDPNKGDFVKVARMTVSSDGNKEHLVETRYDIEYNNFLKLRKISEYKNYNELEAPSKPLLKYEFDYLKNNALNSIVITTDEGVEYDKLIASYKNDYLNDLTGKKSSFVYEYSSGNVVKASSSDKVYTYSYDNRGNVTSVSDQTGELFTYTYGVGSNPFVYSEYNLTLDYVPGGEFIRFIQSSKNIMDTATNRKTGVVYTFKTTASHEFGLPTRIEVKGKDTFKLFKFDYVILREPEK</sequence>
<dbReference type="RefSeq" id="WP_235280465.1">
    <property type="nucleotide sequence ID" value="NZ_CP010817.1"/>
</dbReference>
<comment type="caution">
    <text evidence="1">The sequence shown here is derived from an EMBL/GenBank/DDBJ whole genome shotgun (WGS) entry which is preliminary data.</text>
</comment>